<dbReference type="RefSeq" id="WP_109827921.1">
    <property type="nucleotide sequence ID" value="NZ_CP029494.1"/>
</dbReference>
<dbReference type="SMART" id="SM01086">
    <property type="entry name" value="ClpB_D2-small"/>
    <property type="match status" value="1"/>
</dbReference>
<dbReference type="GO" id="GO:0008233">
    <property type="term" value="F:peptidase activity"/>
    <property type="evidence" value="ECO:0007669"/>
    <property type="project" value="UniProtKB-KW"/>
</dbReference>
<keyword evidence="1 5" id="KW-0677">Repeat</keyword>
<dbReference type="PROSITE" id="PS00871">
    <property type="entry name" value="CLPAB_2"/>
    <property type="match status" value="1"/>
</dbReference>
<evidence type="ECO:0000259" key="7">
    <source>
        <dbReference type="PROSITE" id="PS51903"/>
    </source>
</evidence>
<dbReference type="InterPro" id="IPR019489">
    <property type="entry name" value="Clp_ATPase_C"/>
</dbReference>
<name>A0A2Z3JGS7_9DEIO</name>
<dbReference type="InterPro" id="IPR050130">
    <property type="entry name" value="ClpA_ClpB"/>
</dbReference>
<dbReference type="CDD" id="cd19499">
    <property type="entry name" value="RecA-like_ClpB_Hsp104-like"/>
    <property type="match status" value="1"/>
</dbReference>
<dbReference type="GO" id="GO:0034605">
    <property type="term" value="P:cellular response to heat"/>
    <property type="evidence" value="ECO:0007669"/>
    <property type="project" value="TreeGrafter"/>
</dbReference>
<dbReference type="PANTHER" id="PTHR11638">
    <property type="entry name" value="ATP-DEPENDENT CLP PROTEASE"/>
    <property type="match status" value="1"/>
</dbReference>
<dbReference type="GO" id="GO:0016887">
    <property type="term" value="F:ATP hydrolysis activity"/>
    <property type="evidence" value="ECO:0007669"/>
    <property type="project" value="InterPro"/>
</dbReference>
<evidence type="ECO:0000256" key="4">
    <source>
        <dbReference type="ARBA" id="ARBA00023186"/>
    </source>
</evidence>
<dbReference type="InterPro" id="IPR003959">
    <property type="entry name" value="ATPase_AAA_core"/>
</dbReference>
<dbReference type="Pfam" id="PF17871">
    <property type="entry name" value="AAA_lid_9"/>
    <property type="match status" value="1"/>
</dbReference>
<dbReference type="CDD" id="cd00009">
    <property type="entry name" value="AAA"/>
    <property type="match status" value="1"/>
</dbReference>
<protein>
    <submittedName>
        <fullName evidence="8">ATP-dependent Clp protease ATP-binding subunit ClpA</fullName>
    </submittedName>
</protein>
<keyword evidence="8" id="KW-0378">Hydrolase</keyword>
<dbReference type="InterPro" id="IPR003593">
    <property type="entry name" value="AAA+_ATPase"/>
</dbReference>
<evidence type="ECO:0000256" key="3">
    <source>
        <dbReference type="ARBA" id="ARBA00022840"/>
    </source>
</evidence>
<dbReference type="Gene3D" id="1.10.1780.10">
    <property type="entry name" value="Clp, N-terminal domain"/>
    <property type="match status" value="1"/>
</dbReference>
<dbReference type="InterPro" id="IPR041546">
    <property type="entry name" value="ClpA/ClpB_AAA_lid"/>
</dbReference>
<keyword evidence="4 6" id="KW-0143">Chaperone</keyword>
<dbReference type="InterPro" id="IPR028299">
    <property type="entry name" value="ClpA/B_CS2"/>
</dbReference>
<keyword evidence="9" id="KW-1185">Reference proteome</keyword>
<dbReference type="Pfam" id="PF02861">
    <property type="entry name" value="Clp_N"/>
    <property type="match status" value="1"/>
</dbReference>
<dbReference type="SUPFAM" id="SSF52540">
    <property type="entry name" value="P-loop containing nucleoside triphosphate hydrolases"/>
    <property type="match status" value="2"/>
</dbReference>
<dbReference type="InterPro" id="IPR001270">
    <property type="entry name" value="ClpA/B"/>
</dbReference>
<evidence type="ECO:0000256" key="5">
    <source>
        <dbReference type="PROSITE-ProRule" id="PRU01251"/>
    </source>
</evidence>
<organism evidence="8 9">
    <name type="scientific">Deinococcus irradiatisoli</name>
    <dbReference type="NCBI Taxonomy" id="2202254"/>
    <lineage>
        <taxon>Bacteria</taxon>
        <taxon>Thermotogati</taxon>
        <taxon>Deinococcota</taxon>
        <taxon>Deinococci</taxon>
        <taxon>Deinococcales</taxon>
        <taxon>Deinococcaceae</taxon>
        <taxon>Deinococcus</taxon>
    </lineage>
</organism>
<dbReference type="SUPFAM" id="SSF81923">
    <property type="entry name" value="Double Clp-N motif"/>
    <property type="match status" value="1"/>
</dbReference>
<dbReference type="Pfam" id="PF07724">
    <property type="entry name" value="AAA_2"/>
    <property type="match status" value="1"/>
</dbReference>
<feature type="domain" description="Clp R" evidence="7">
    <location>
        <begin position="1"/>
        <end position="141"/>
    </location>
</feature>
<dbReference type="InterPro" id="IPR036628">
    <property type="entry name" value="Clp_N_dom_sf"/>
</dbReference>
<dbReference type="InterPro" id="IPR018368">
    <property type="entry name" value="ClpA/B_CS1"/>
</dbReference>
<keyword evidence="2 6" id="KW-0547">Nucleotide-binding</keyword>
<dbReference type="AlphaFoldDB" id="A0A2Z3JGS7"/>
<dbReference type="PANTHER" id="PTHR11638:SF111">
    <property type="entry name" value="ATP-DEPENDENT CLP PROTEASE ATP-BINDING SUBUNIT CLPA"/>
    <property type="match status" value="1"/>
</dbReference>
<reference evidence="8 9" key="1">
    <citation type="submission" date="2018-05" db="EMBL/GenBank/DDBJ databases">
        <title>Complete Genome Sequence of Deinococcus sp. strain 17bor-2.</title>
        <authorList>
            <person name="Srinivasan S."/>
        </authorList>
    </citation>
    <scope>NUCLEOTIDE SEQUENCE [LARGE SCALE GENOMIC DNA]</scope>
    <source>
        <strain evidence="8 9">17bor-2</strain>
    </source>
</reference>
<dbReference type="KEGG" id="dez:DKM44_13940"/>
<proteinExistence type="inferred from homology"/>
<evidence type="ECO:0000256" key="1">
    <source>
        <dbReference type="ARBA" id="ARBA00022737"/>
    </source>
</evidence>
<dbReference type="PRINTS" id="PR00300">
    <property type="entry name" value="CLPPROTEASEA"/>
</dbReference>
<evidence type="ECO:0000313" key="8">
    <source>
        <dbReference type="EMBL" id="AWN24195.1"/>
    </source>
</evidence>
<evidence type="ECO:0000256" key="2">
    <source>
        <dbReference type="ARBA" id="ARBA00022741"/>
    </source>
</evidence>
<dbReference type="GO" id="GO:0005524">
    <property type="term" value="F:ATP binding"/>
    <property type="evidence" value="ECO:0007669"/>
    <property type="project" value="UniProtKB-KW"/>
</dbReference>
<dbReference type="Pfam" id="PF00004">
    <property type="entry name" value="AAA"/>
    <property type="match status" value="1"/>
</dbReference>
<dbReference type="PROSITE" id="PS00870">
    <property type="entry name" value="CLPAB_1"/>
    <property type="match status" value="1"/>
</dbReference>
<dbReference type="Gene3D" id="1.10.8.60">
    <property type="match status" value="2"/>
</dbReference>
<dbReference type="SMART" id="SM00382">
    <property type="entry name" value="AAA"/>
    <property type="match status" value="2"/>
</dbReference>
<keyword evidence="3 6" id="KW-0067">ATP-binding</keyword>
<dbReference type="InterPro" id="IPR004176">
    <property type="entry name" value="Clp_R_N"/>
</dbReference>
<dbReference type="PROSITE" id="PS51903">
    <property type="entry name" value="CLP_R"/>
    <property type="match status" value="1"/>
</dbReference>
<dbReference type="Gene3D" id="3.40.50.300">
    <property type="entry name" value="P-loop containing nucleotide triphosphate hydrolases"/>
    <property type="match status" value="2"/>
</dbReference>
<sequence length="731" mass="78434">MIAEQFRHTLQRAADLAGQRRHEYVTLEHLLYALTDDPDARPALLGSGADLTRLRRDLDSVLSAFETVDEPPELTLTVQEVVQDALLQRHASGKSGENVTGDLVLIELMEQPESFARAALEAQGVTRLALLEYVSHGKSGEKQVAGTDPSASLLEEAAQDPLAAYTADLTRQAEEGTLDPVIGRENELTRMLHILARRTKNNPVLVGEPGVGKTALAEALAQHVVGSEAPGFLKGARVYALDMGALIAGTRYRGDFEQRLKAVLGALEGHNTVLFIDELHTLVGAGATEGGSMDAANLLKPALARGALRVLGATTPQELRHLERDRALWRRFGVVDVPEPSETDALEILKGLQSRYAAHHGVTYSPEALDAAVKLSARYIRDRFLPDKAIDVIDEAGAARSVRGLGGEIAASDIEATVARIARVPVGQVKAEEVQSLATLEADLGRRVYGQAEAVKALSSAVKLARAGLRDARRPQGAFLFAGPTGVGKTELARALADRLGVELLRFDMSEYQEAHTVARLIGAPPGYVGFDQGGLLTDAIAKHPHAVLLLDEIEKAHPDVYNLFLQLLDHGTLTDHAGKKIDARGLMVLFTTNAGAEGASRPALGFGRVGREGEMLEAVKRTFAPEFRNRLDAVIPFAALSEQVMAQVVDKFLAELEAQLAERGVTLTVTPAARALLAKLGYDPAMGARPLARVIEDKLKRPLADELLFGRLSSGGQATVGVKDGELTLR</sequence>
<comment type="similarity">
    <text evidence="6">Belongs to the ClpA/ClpB family.</text>
</comment>
<accession>A0A2Z3JGS7</accession>
<dbReference type="GO" id="GO:0005737">
    <property type="term" value="C:cytoplasm"/>
    <property type="evidence" value="ECO:0007669"/>
    <property type="project" value="TreeGrafter"/>
</dbReference>
<keyword evidence="8" id="KW-0645">Protease</keyword>
<gene>
    <name evidence="8" type="primary">clpA</name>
    <name evidence="8" type="ORF">DKM44_13940</name>
</gene>
<dbReference type="Proteomes" id="UP000245368">
    <property type="component" value="Chromosome"/>
</dbReference>
<dbReference type="Pfam" id="PF10431">
    <property type="entry name" value="ClpB_D2-small"/>
    <property type="match status" value="1"/>
</dbReference>
<dbReference type="EMBL" id="CP029494">
    <property type="protein sequence ID" value="AWN24195.1"/>
    <property type="molecule type" value="Genomic_DNA"/>
</dbReference>
<evidence type="ECO:0000313" key="9">
    <source>
        <dbReference type="Proteomes" id="UP000245368"/>
    </source>
</evidence>
<dbReference type="InterPro" id="IPR027417">
    <property type="entry name" value="P-loop_NTPase"/>
</dbReference>
<evidence type="ECO:0000256" key="6">
    <source>
        <dbReference type="RuleBase" id="RU004432"/>
    </source>
</evidence>
<dbReference type="OrthoDB" id="9803641at2"/>
<dbReference type="GO" id="GO:0006508">
    <property type="term" value="P:proteolysis"/>
    <property type="evidence" value="ECO:0007669"/>
    <property type="project" value="UniProtKB-KW"/>
</dbReference>